<protein>
    <submittedName>
        <fullName evidence="3">Protein gts1</fullName>
    </submittedName>
</protein>
<feature type="domain" description="UBA" evidence="2">
    <location>
        <begin position="128"/>
        <end position="174"/>
    </location>
</feature>
<proteinExistence type="predicted"/>
<feature type="compositionally biased region" description="Polar residues" evidence="1">
    <location>
        <begin position="40"/>
        <end position="61"/>
    </location>
</feature>
<reference evidence="3 4" key="1">
    <citation type="submission" date="2024-02" db="EMBL/GenBank/DDBJ databases">
        <title>De novo assembly and annotation of 12 fungi associated with fruit tree decline syndrome in Ontario, Canada.</title>
        <authorList>
            <person name="Sulman M."/>
            <person name="Ellouze W."/>
            <person name="Ilyukhin E."/>
        </authorList>
    </citation>
    <scope>NUCLEOTIDE SEQUENCE [LARGE SCALE GENOMIC DNA]</scope>
    <source>
        <strain evidence="3 4">M11/M66-122</strain>
    </source>
</reference>
<feature type="region of interest" description="Disordered" evidence="1">
    <location>
        <begin position="497"/>
        <end position="591"/>
    </location>
</feature>
<dbReference type="PROSITE" id="PS50030">
    <property type="entry name" value="UBA"/>
    <property type="match status" value="1"/>
</dbReference>
<dbReference type="Gene3D" id="1.10.8.10">
    <property type="entry name" value="DNA helicase RuvA subunit, C-terminal domain"/>
    <property type="match status" value="1"/>
</dbReference>
<feature type="compositionally biased region" description="Low complexity" evidence="1">
    <location>
        <begin position="211"/>
        <end position="228"/>
    </location>
</feature>
<dbReference type="InterPro" id="IPR015940">
    <property type="entry name" value="UBA"/>
</dbReference>
<accession>A0AAN9YVF9</accession>
<evidence type="ECO:0000313" key="4">
    <source>
        <dbReference type="Proteomes" id="UP001320420"/>
    </source>
</evidence>
<sequence>MEFGNVASNQIYNPQNKKPAVPVDADEADSAMERFIRSKYVQSGTTNGAKQPRSGSIQSDEGTPPPLPPKTGGRFSFKSGSSTFPLSFRSKRETRSRDGPTSPTGFSDNNGPNQLRSKSSKVFGASVHNDSTEAMAQKLTQLREMGFVDDKRNAMVLKGVNGNLEKTIEALVRLGEGGGSTTPAVPSRESSLPVSRSLTPQHTSATTIGLSRASPTASRSPTTPSNNPWDISPAPPQSSQSTGTMQNNNPFFSTNPFGRPSTQGEIGLNQSLQNLSLAPSPQPQQQSLFPHHTGGLPSAQPQSHQFFQQSMTPPVPQTPQFTSAIYGNGQTYSPPTMSQPQQTQQSYNPFLQAPASAPASQPLSVNTLQLQSQNPFGGNPYTRSPSTIASPSLNQIPEQTQQNIYHSPQAVYGNNPFFTNAQAAQPTPVQPVYYQPQQQQQQQPQQFQQQQFAQAVPQQLYQPQKPDKAAIMALYNMPSTTPVPQAYAQGQNTGAVGGQVSMVQSPPQSPPRGPDPSQRSVSVPLPAGNKNPFMNGLASAGPASAFAGGANPSAGASSSRSRDSMALGMEMAWNNGRHSPDAFASLSARGG</sequence>
<feature type="compositionally biased region" description="Polar residues" evidence="1">
    <location>
        <begin position="237"/>
        <end position="264"/>
    </location>
</feature>
<dbReference type="SUPFAM" id="SSF46934">
    <property type="entry name" value="UBA-like"/>
    <property type="match status" value="1"/>
</dbReference>
<organism evidence="3 4">
    <name type="scientific">Diatrype stigma</name>
    <dbReference type="NCBI Taxonomy" id="117547"/>
    <lineage>
        <taxon>Eukaryota</taxon>
        <taxon>Fungi</taxon>
        <taxon>Dikarya</taxon>
        <taxon>Ascomycota</taxon>
        <taxon>Pezizomycotina</taxon>
        <taxon>Sordariomycetes</taxon>
        <taxon>Xylariomycetidae</taxon>
        <taxon>Xylariales</taxon>
        <taxon>Diatrypaceae</taxon>
        <taxon>Diatrype</taxon>
    </lineage>
</organism>
<keyword evidence="4" id="KW-1185">Reference proteome</keyword>
<dbReference type="EMBL" id="JAKJXP020000009">
    <property type="protein sequence ID" value="KAK7756107.1"/>
    <property type="molecule type" value="Genomic_DNA"/>
</dbReference>
<dbReference type="InterPro" id="IPR009060">
    <property type="entry name" value="UBA-like_sf"/>
</dbReference>
<evidence type="ECO:0000256" key="1">
    <source>
        <dbReference type="SAM" id="MobiDB-lite"/>
    </source>
</evidence>
<feature type="region of interest" description="Disordered" evidence="1">
    <location>
        <begin position="175"/>
        <end position="314"/>
    </location>
</feature>
<gene>
    <name evidence="3" type="primary">GTS1</name>
    <name evidence="3" type="ORF">SLS62_002050</name>
</gene>
<evidence type="ECO:0000313" key="3">
    <source>
        <dbReference type="EMBL" id="KAK7756107.1"/>
    </source>
</evidence>
<feature type="compositionally biased region" description="Polar residues" evidence="1">
    <location>
        <begin position="299"/>
        <end position="314"/>
    </location>
</feature>
<feature type="compositionally biased region" description="Polar residues" evidence="1">
    <location>
        <begin position="99"/>
        <end position="117"/>
    </location>
</feature>
<dbReference type="FunFam" id="1.10.8.10:FF:000081">
    <property type="entry name" value="GTPase activating protein for Arf"/>
    <property type="match status" value="1"/>
</dbReference>
<feature type="compositionally biased region" description="Polar residues" evidence="1">
    <location>
        <begin position="181"/>
        <end position="209"/>
    </location>
</feature>
<feature type="compositionally biased region" description="Polar residues" evidence="1">
    <location>
        <begin position="1"/>
        <end position="16"/>
    </location>
</feature>
<evidence type="ECO:0000259" key="2">
    <source>
        <dbReference type="PROSITE" id="PS50030"/>
    </source>
</evidence>
<dbReference type="Proteomes" id="UP001320420">
    <property type="component" value="Unassembled WGS sequence"/>
</dbReference>
<comment type="caution">
    <text evidence="3">The sequence shown here is derived from an EMBL/GenBank/DDBJ whole genome shotgun (WGS) entry which is preliminary data.</text>
</comment>
<name>A0AAN9YVF9_9PEZI</name>
<feature type="compositionally biased region" description="Low complexity" evidence="1">
    <location>
        <begin position="270"/>
        <end position="290"/>
    </location>
</feature>
<feature type="region of interest" description="Disordered" evidence="1">
    <location>
        <begin position="1"/>
        <end position="129"/>
    </location>
</feature>
<feature type="compositionally biased region" description="Low complexity" evidence="1">
    <location>
        <begin position="536"/>
        <end position="568"/>
    </location>
</feature>
<dbReference type="AlphaFoldDB" id="A0AAN9YVF9"/>